<sequence>MLDHLPDGFTALVTGAGGGIGSAVVEALLNSPRVGQLLAVSRTERAYGDERVTPITADITTEEGIDTVARALENHPLHLLFNGVGTLHDHEHDIAPEKRLEQFDASAFARVMHVNAATPLRLLAALNGSLKGSHPCIVASLSARVGSIGDNGFGGWYSYRASKAAHNMLMKTAAIELARINSQAIVLCLHPGTTDTSLSRPFQARVPEDKLFTPAFVAERLLAVIDQRCPEDTGSFWDWAGEPIEW</sequence>
<accession>A0ABS8DQL8</accession>
<comment type="caution">
    <text evidence="1">The sequence shown here is derived from an EMBL/GenBank/DDBJ whole genome shotgun (WGS) entry which is preliminary data.</text>
</comment>
<gene>
    <name evidence="1" type="ORF">GEV37_05260</name>
</gene>
<name>A0ABS8DQL8_9GAMM</name>
<organism evidence="1 2">
    <name type="scientific">Vreelandella malpeensis</name>
    <dbReference type="NCBI Taxonomy" id="1172368"/>
    <lineage>
        <taxon>Bacteria</taxon>
        <taxon>Pseudomonadati</taxon>
        <taxon>Pseudomonadota</taxon>
        <taxon>Gammaproteobacteria</taxon>
        <taxon>Oceanospirillales</taxon>
        <taxon>Halomonadaceae</taxon>
        <taxon>Vreelandella</taxon>
    </lineage>
</organism>
<keyword evidence="2" id="KW-1185">Reference proteome</keyword>
<dbReference type="Proteomes" id="UP001319882">
    <property type="component" value="Unassembled WGS sequence"/>
</dbReference>
<dbReference type="PANTHER" id="PTHR43544">
    <property type="entry name" value="SHORT-CHAIN DEHYDROGENASE/REDUCTASE"/>
    <property type="match status" value="1"/>
</dbReference>
<dbReference type="RefSeq" id="WP_227389182.1">
    <property type="nucleotide sequence ID" value="NZ_JBHSCJ010000003.1"/>
</dbReference>
<dbReference type="PRINTS" id="PR00081">
    <property type="entry name" value="GDHRDH"/>
</dbReference>
<evidence type="ECO:0000313" key="2">
    <source>
        <dbReference type="Proteomes" id="UP001319882"/>
    </source>
</evidence>
<dbReference type="PANTHER" id="PTHR43544:SF12">
    <property type="entry name" value="NAD(P)-BINDING ROSSMANN-FOLD SUPERFAMILY PROTEIN"/>
    <property type="match status" value="1"/>
</dbReference>
<dbReference type="InterPro" id="IPR036291">
    <property type="entry name" value="NAD(P)-bd_dom_sf"/>
</dbReference>
<evidence type="ECO:0000313" key="1">
    <source>
        <dbReference type="EMBL" id="MCB8888535.1"/>
    </source>
</evidence>
<dbReference type="EMBL" id="WHVL01000001">
    <property type="protein sequence ID" value="MCB8888535.1"/>
    <property type="molecule type" value="Genomic_DNA"/>
</dbReference>
<dbReference type="InterPro" id="IPR002347">
    <property type="entry name" value="SDR_fam"/>
</dbReference>
<dbReference type="InterPro" id="IPR051468">
    <property type="entry name" value="Fungal_SecMetab_SDRs"/>
</dbReference>
<dbReference type="SUPFAM" id="SSF51735">
    <property type="entry name" value="NAD(P)-binding Rossmann-fold domains"/>
    <property type="match status" value="1"/>
</dbReference>
<dbReference type="Pfam" id="PF00106">
    <property type="entry name" value="adh_short"/>
    <property type="match status" value="1"/>
</dbReference>
<dbReference type="CDD" id="cd05325">
    <property type="entry name" value="carb_red_sniffer_like_SDR_c"/>
    <property type="match status" value="1"/>
</dbReference>
<dbReference type="Gene3D" id="3.40.50.720">
    <property type="entry name" value="NAD(P)-binding Rossmann-like Domain"/>
    <property type="match status" value="1"/>
</dbReference>
<protein>
    <submittedName>
        <fullName evidence="1">SDR family NAD(P)-dependent oxidoreductase</fullName>
    </submittedName>
</protein>
<reference evidence="1 2" key="1">
    <citation type="journal article" date="2021" name="Sci. Rep.">
        <title>Genome analysis of a halophilic bacterium Halomonas malpeensis YU-PRIM-29(T) reveals its exopolysaccharide and pigment producing capabilities.</title>
        <authorList>
            <person name="Athmika"/>
            <person name="Ghate S.D."/>
            <person name="Arun A.B."/>
            <person name="Rao S.S."/>
            <person name="Kumar S.T.A."/>
            <person name="Kandiyil M.K."/>
            <person name="Saptami K."/>
            <person name="Rekha P.D."/>
        </authorList>
    </citation>
    <scope>NUCLEOTIDE SEQUENCE [LARGE SCALE GENOMIC DNA]</scope>
    <source>
        <strain evidence="2">prim 29</strain>
    </source>
</reference>
<proteinExistence type="predicted"/>